<gene>
    <name evidence="1" type="ORF">TIFTF001_039796</name>
</gene>
<protein>
    <submittedName>
        <fullName evidence="1">Uncharacterized protein</fullName>
    </submittedName>
</protein>
<reference evidence="1" key="1">
    <citation type="submission" date="2023-07" db="EMBL/GenBank/DDBJ databases">
        <title>draft genome sequence of fig (Ficus carica).</title>
        <authorList>
            <person name="Takahashi T."/>
            <person name="Nishimura K."/>
        </authorList>
    </citation>
    <scope>NUCLEOTIDE SEQUENCE</scope>
</reference>
<keyword evidence="2" id="KW-1185">Reference proteome</keyword>
<comment type="caution">
    <text evidence="1">The sequence shown here is derived from an EMBL/GenBank/DDBJ whole genome shotgun (WGS) entry which is preliminary data.</text>
</comment>
<evidence type="ECO:0000313" key="1">
    <source>
        <dbReference type="EMBL" id="GMN19403.1"/>
    </source>
</evidence>
<organism evidence="1 2">
    <name type="scientific">Ficus carica</name>
    <name type="common">Common fig</name>
    <dbReference type="NCBI Taxonomy" id="3494"/>
    <lineage>
        <taxon>Eukaryota</taxon>
        <taxon>Viridiplantae</taxon>
        <taxon>Streptophyta</taxon>
        <taxon>Embryophyta</taxon>
        <taxon>Tracheophyta</taxon>
        <taxon>Spermatophyta</taxon>
        <taxon>Magnoliopsida</taxon>
        <taxon>eudicotyledons</taxon>
        <taxon>Gunneridae</taxon>
        <taxon>Pentapetalae</taxon>
        <taxon>rosids</taxon>
        <taxon>fabids</taxon>
        <taxon>Rosales</taxon>
        <taxon>Moraceae</taxon>
        <taxon>Ficeae</taxon>
        <taxon>Ficus</taxon>
    </lineage>
</organism>
<dbReference type="AlphaFoldDB" id="A0AA88CH60"/>
<sequence>MKITRKIGTSNWTSITNSWGDIGMIVVEFPFEDDQENHIIFQMTSIVDIETYWESCKSWLVCVLGYLGKAEWWVWRGDDTEGIYEKIIWEIMVEGGGGGGHVCMCNHEKEWDWAVDVSSNEIYSWPRQKVRDDTVISFNMSNIKEFLPGSDVQSSGIRTSRSLA</sequence>
<name>A0AA88CH60_FICCA</name>
<dbReference type="EMBL" id="BTGU01001246">
    <property type="protein sequence ID" value="GMN19403.1"/>
    <property type="molecule type" value="Genomic_DNA"/>
</dbReference>
<evidence type="ECO:0000313" key="2">
    <source>
        <dbReference type="Proteomes" id="UP001187192"/>
    </source>
</evidence>
<accession>A0AA88CH60</accession>
<dbReference type="Proteomes" id="UP001187192">
    <property type="component" value="Unassembled WGS sequence"/>
</dbReference>
<proteinExistence type="predicted"/>